<evidence type="ECO:0000313" key="2">
    <source>
        <dbReference type="Ensembl" id="ENSMFAP00000046710.1"/>
    </source>
</evidence>
<organism evidence="1">
    <name type="scientific">Macaca fascicularis</name>
    <name type="common">Crab-eating macaque</name>
    <name type="synonym">Cynomolgus monkey</name>
    <dbReference type="NCBI Taxonomy" id="9541"/>
    <lineage>
        <taxon>Eukaryota</taxon>
        <taxon>Metazoa</taxon>
        <taxon>Chordata</taxon>
        <taxon>Craniata</taxon>
        <taxon>Vertebrata</taxon>
        <taxon>Euteleostomi</taxon>
        <taxon>Mammalia</taxon>
        <taxon>Eutheria</taxon>
        <taxon>Euarchontoglires</taxon>
        <taxon>Primates</taxon>
        <taxon>Haplorrhini</taxon>
        <taxon>Catarrhini</taxon>
        <taxon>Cercopithecidae</taxon>
        <taxon>Cercopithecinae</taxon>
        <taxon>Macaca</taxon>
    </lineage>
</organism>
<dbReference type="EMBL" id="AB174334">
    <property type="protein sequence ID" value="BAE91396.1"/>
    <property type="molecule type" value="mRNA"/>
</dbReference>
<reference evidence="2 3" key="2">
    <citation type="submission" date="2013-03" db="EMBL/GenBank/DDBJ databases">
        <authorList>
            <person name="Warren W."/>
            <person name="Wilson R.K."/>
        </authorList>
    </citation>
    <scope>NUCLEOTIDE SEQUENCE</scope>
</reference>
<protein>
    <submittedName>
        <fullName evidence="1">Macaca fascicularis brain cDNA, clone: QtrA-16161</fullName>
    </submittedName>
</protein>
<dbReference type="AlphaFoldDB" id="I7G9C3"/>
<dbReference type="Ensembl" id="ENSMFAT00000079701.1">
    <property type="protein sequence ID" value="ENSMFAP00000046710.1"/>
    <property type="gene ID" value="ENSMFAG00000062100.1"/>
</dbReference>
<accession>I7G9C3</accession>
<name>I7G9C3_MACFA</name>
<evidence type="ECO:0000313" key="1">
    <source>
        <dbReference type="EMBL" id="BAE91396.1"/>
    </source>
</evidence>
<keyword evidence="3" id="KW-1185">Reference proteome</keyword>
<evidence type="ECO:0000313" key="3">
    <source>
        <dbReference type="Proteomes" id="UP000233100"/>
    </source>
</evidence>
<dbReference type="Proteomes" id="UP000233100">
    <property type="component" value="Chromosome 6"/>
</dbReference>
<reference evidence="2" key="3">
    <citation type="submission" date="2025-05" db="UniProtKB">
        <authorList>
            <consortium name="Ensembl"/>
        </authorList>
    </citation>
    <scope>IDENTIFICATION</scope>
</reference>
<sequence>MPRLISTDFNYVSATNCSNSSPSYLQHVKLISLALKNLYYSFMYLPPRLLPL</sequence>
<reference evidence="1" key="1">
    <citation type="journal article" date="2007" name="PLoS Biol.">
        <title>Rate of evolution in brain-expressed genes in humans and other primates.</title>
        <authorList>
            <person name="Wang H.-Y."/>
            <person name="Chien H.-C."/>
            <person name="Osada N."/>
            <person name="Hashimoto K."/>
            <person name="Sugano S."/>
            <person name="Gojobori T."/>
            <person name="Chou C.-K."/>
            <person name="Tsai S.-F."/>
            <person name="Wu C.-I."/>
            <person name="Shen C.-K.J."/>
        </authorList>
    </citation>
    <scope>NUCLEOTIDE SEQUENCE</scope>
</reference>
<proteinExistence type="evidence at transcript level"/>